<keyword evidence="11" id="KW-1185">Reference proteome</keyword>
<evidence type="ECO:0000256" key="1">
    <source>
        <dbReference type="ARBA" id="ARBA00004613"/>
    </source>
</evidence>
<dbReference type="PROSITE" id="PS51257">
    <property type="entry name" value="PROKAR_LIPOPROTEIN"/>
    <property type="match status" value="1"/>
</dbReference>
<dbReference type="GO" id="GO:0016020">
    <property type="term" value="C:membrane"/>
    <property type="evidence" value="ECO:0007669"/>
    <property type="project" value="UniProtKB-SubCell"/>
</dbReference>
<keyword evidence="7" id="KW-1015">Disulfide bond</keyword>
<dbReference type="SMART" id="SM00082">
    <property type="entry name" value="LRRCT"/>
    <property type="match status" value="1"/>
</dbReference>
<dbReference type="Pfam" id="PF13855">
    <property type="entry name" value="LRR_8"/>
    <property type="match status" value="3"/>
</dbReference>
<keyword evidence="8" id="KW-1133">Transmembrane helix</keyword>
<dbReference type="InterPro" id="IPR032675">
    <property type="entry name" value="LRR_dom_sf"/>
</dbReference>
<keyword evidence="5 9" id="KW-0732">Signal</keyword>
<gene>
    <name evidence="12" type="primary">LOC116947875</name>
</gene>
<evidence type="ECO:0000313" key="11">
    <source>
        <dbReference type="Proteomes" id="UP001318040"/>
    </source>
</evidence>
<dbReference type="InterPro" id="IPR003591">
    <property type="entry name" value="Leu-rich_rpt_typical-subtyp"/>
</dbReference>
<evidence type="ECO:0000256" key="7">
    <source>
        <dbReference type="ARBA" id="ARBA00023157"/>
    </source>
</evidence>
<dbReference type="SUPFAM" id="SSF52058">
    <property type="entry name" value="L domain-like"/>
    <property type="match status" value="1"/>
</dbReference>
<dbReference type="RefSeq" id="XP_032820004.1">
    <property type="nucleotide sequence ID" value="XM_032964113.1"/>
</dbReference>
<dbReference type="GO" id="GO:0005615">
    <property type="term" value="C:extracellular space"/>
    <property type="evidence" value="ECO:0007669"/>
    <property type="project" value="TreeGrafter"/>
</dbReference>
<keyword evidence="8" id="KW-0472">Membrane</keyword>
<dbReference type="GO" id="GO:0007399">
    <property type="term" value="P:nervous system development"/>
    <property type="evidence" value="ECO:0007669"/>
    <property type="project" value="UniProtKB-ARBA"/>
</dbReference>
<reference evidence="12" key="1">
    <citation type="submission" date="2025-08" db="UniProtKB">
        <authorList>
            <consortium name="RefSeq"/>
        </authorList>
    </citation>
    <scope>IDENTIFICATION</scope>
    <source>
        <tissue evidence="12">Sperm</tissue>
    </source>
</reference>
<evidence type="ECO:0000256" key="4">
    <source>
        <dbReference type="ARBA" id="ARBA00022614"/>
    </source>
</evidence>
<keyword evidence="8" id="KW-0812">Transmembrane</keyword>
<comment type="subcellular location">
    <subcellularLocation>
        <location evidence="1">Secreted</location>
    </subcellularLocation>
</comment>
<keyword evidence="4" id="KW-0433">Leucine-rich repeat</keyword>
<feature type="domain" description="LRRCT" evidence="10">
    <location>
        <begin position="302"/>
        <end position="351"/>
    </location>
</feature>
<evidence type="ECO:0000256" key="8">
    <source>
        <dbReference type="SAM" id="Phobius"/>
    </source>
</evidence>
<proteinExistence type="predicted"/>
<sequence length="659" mass="70517">MRRCYAPPLLLACAALAACLPAPARCCPSACRCDRGFVYCNERNLTAVPTADIPADATVLYLQNNRVGSGGVPAGTRALLSVTVVYLFGNRLDDFPHHLPSSVRELHLQENNIRTVSRQALASVPALEKLHLDDNAIASAGIEAGAFRHLGALKLLFFSRNHLSSVPNELPAGLEELRLEDNRIASVSARAFRSMTKLRFLNLDGNLIADDGVESGAFRELDELTELSLSKNSLQAPPPQLPGTSLRKLLLHDNQIERVPVTAFARLGKLAHLDLSHNQLSRLAPGTFDGLEAVRHLNLRNNPWRCDCGLAWLRAWLVRNNVAARGTVCGGPGGVRGKAIKDLEPGDFACSGQTPTASADGDPSNASTKRWHHLATARPERFPPTEFPGKGLATARPAASTAVAPDEPRDLDIALKATSLSKDIVEVKWHDAVSVSAYKLSWVLEGRGPGGATGGATKTVILSGDVRLHLLTDLVPLASYRVCLEPIDTGNGERQYAANDGAVCTVATAGGPESRNAKVTSGGGGGDAAGAGGEAPFPTAAIVGGSVAFLVAAVLLGSFCWYSHKTGKYLVSRWAFIRSRQKEGDYVESGTKKDNSILEMSESSYPMGAGNDPLCPEPYGIHPGYSDWTSNMYKLQPGHGPQNVRYIEERLLETHFIPV</sequence>
<evidence type="ECO:0000256" key="2">
    <source>
        <dbReference type="ARBA" id="ARBA00022473"/>
    </source>
</evidence>
<name>A0AAJ7TM94_PETMA</name>
<dbReference type="Proteomes" id="UP001318040">
    <property type="component" value="Chromosome 31"/>
</dbReference>
<protein>
    <submittedName>
        <fullName evidence="12">Leucine-rich repeat transmembrane protein FLRT2-like</fullName>
    </submittedName>
</protein>
<evidence type="ECO:0000256" key="3">
    <source>
        <dbReference type="ARBA" id="ARBA00022525"/>
    </source>
</evidence>
<feature type="signal peptide" evidence="9">
    <location>
        <begin position="1"/>
        <end position="26"/>
    </location>
</feature>
<keyword evidence="3" id="KW-0964">Secreted</keyword>
<feature type="chain" id="PRO_5042604356" evidence="9">
    <location>
        <begin position="27"/>
        <end position="659"/>
    </location>
</feature>
<dbReference type="FunFam" id="3.80.10.10:FF:000002">
    <property type="entry name" value="Slit guidance ligand 2"/>
    <property type="match status" value="1"/>
</dbReference>
<evidence type="ECO:0000313" key="12">
    <source>
        <dbReference type="RefSeq" id="XP_032820004.1"/>
    </source>
</evidence>
<organism evidence="11 12">
    <name type="scientific">Petromyzon marinus</name>
    <name type="common">Sea lamprey</name>
    <dbReference type="NCBI Taxonomy" id="7757"/>
    <lineage>
        <taxon>Eukaryota</taxon>
        <taxon>Metazoa</taxon>
        <taxon>Chordata</taxon>
        <taxon>Craniata</taxon>
        <taxon>Vertebrata</taxon>
        <taxon>Cyclostomata</taxon>
        <taxon>Hyperoartia</taxon>
        <taxon>Petromyzontiformes</taxon>
        <taxon>Petromyzontidae</taxon>
        <taxon>Petromyzon</taxon>
    </lineage>
</organism>
<keyword evidence="2" id="KW-0217">Developmental protein</keyword>
<dbReference type="InterPro" id="IPR050333">
    <property type="entry name" value="SLRP"/>
</dbReference>
<dbReference type="InterPro" id="IPR000483">
    <property type="entry name" value="Cys-rich_flank_reg_C"/>
</dbReference>
<dbReference type="AlphaFoldDB" id="A0AAJ7TM94"/>
<dbReference type="PANTHER" id="PTHR45712:SF27">
    <property type="entry name" value="LRRNT DOMAIN-CONTAINING PROTEIN"/>
    <property type="match status" value="1"/>
</dbReference>
<dbReference type="GO" id="GO:0007155">
    <property type="term" value="P:cell adhesion"/>
    <property type="evidence" value="ECO:0007669"/>
    <property type="project" value="UniProtKB-KW"/>
</dbReference>
<feature type="transmembrane region" description="Helical" evidence="8">
    <location>
        <begin position="540"/>
        <end position="562"/>
    </location>
</feature>
<dbReference type="InterPro" id="IPR001611">
    <property type="entry name" value="Leu-rich_rpt"/>
</dbReference>
<dbReference type="SMART" id="SM00369">
    <property type="entry name" value="LRR_TYP"/>
    <property type="match status" value="8"/>
</dbReference>
<evidence type="ECO:0000256" key="5">
    <source>
        <dbReference type="ARBA" id="ARBA00022729"/>
    </source>
</evidence>
<evidence type="ECO:0000256" key="9">
    <source>
        <dbReference type="SAM" id="SignalP"/>
    </source>
</evidence>
<dbReference type="PROSITE" id="PS51450">
    <property type="entry name" value="LRR"/>
    <property type="match status" value="1"/>
</dbReference>
<keyword evidence="6" id="KW-0677">Repeat</keyword>
<evidence type="ECO:0000259" key="10">
    <source>
        <dbReference type="SMART" id="SM00082"/>
    </source>
</evidence>
<evidence type="ECO:0000256" key="6">
    <source>
        <dbReference type="ARBA" id="ARBA00022737"/>
    </source>
</evidence>
<dbReference type="Gene3D" id="3.80.10.10">
    <property type="entry name" value="Ribonuclease Inhibitor"/>
    <property type="match status" value="1"/>
</dbReference>
<dbReference type="PANTHER" id="PTHR45712">
    <property type="entry name" value="AGAP008170-PA"/>
    <property type="match status" value="1"/>
</dbReference>
<dbReference type="KEGG" id="pmrn:116947875"/>
<accession>A0AAJ7TM94</accession>